<dbReference type="InterPro" id="IPR002734">
    <property type="entry name" value="RibDG_C"/>
</dbReference>
<dbReference type="PANTHER" id="PTHR38011:SF11">
    <property type="entry name" value="2,5-DIAMINO-6-RIBOSYLAMINO-4(3H)-PYRIMIDINONE 5'-PHOSPHATE REDUCTASE"/>
    <property type="match status" value="1"/>
</dbReference>
<dbReference type="RefSeq" id="WP_214347723.1">
    <property type="nucleotide sequence ID" value="NZ_JAHBOH010000001.1"/>
</dbReference>
<dbReference type="SUPFAM" id="SSF53597">
    <property type="entry name" value="Dihydrofolate reductase-like"/>
    <property type="match status" value="1"/>
</dbReference>
<dbReference type="EMBL" id="JAHBOH010000001">
    <property type="protein sequence ID" value="MBT0993698.1"/>
    <property type="molecule type" value="Genomic_DNA"/>
</dbReference>
<sequence length="183" mass="20115">MRTLAVTQNITVDGIIEMRGDWFDPQAQDDELLAEVRRQDESTDALLLGRQTFEDFRSYWPHATDDRTGIAAQLDTVQKHVVSSTLTEAGWQNTTILSGDGADLARELKETPGGDIVVTGSITLTHALVAAGLVDEYRLFVYPVVQGAGRPLFPESTPTTRLELRDLRRFRSGVALAVYAPAA</sequence>
<evidence type="ECO:0000259" key="1">
    <source>
        <dbReference type="Pfam" id="PF01872"/>
    </source>
</evidence>
<protein>
    <submittedName>
        <fullName evidence="2">Dihydrofolate reductase family protein</fullName>
    </submittedName>
</protein>
<reference evidence="2 3" key="1">
    <citation type="submission" date="2021-05" db="EMBL/GenBank/DDBJ databases">
        <title>Description of Cellulomonas sp. DKR-3 sp. nov.</title>
        <authorList>
            <person name="Dahal R.H."/>
            <person name="Chaudhary D.K."/>
        </authorList>
    </citation>
    <scope>NUCLEOTIDE SEQUENCE [LARGE SCALE GENOMIC DNA]</scope>
    <source>
        <strain evidence="2 3">DKR-3</strain>
    </source>
</reference>
<name>A0ABS5TX20_9CELL</name>
<evidence type="ECO:0000313" key="3">
    <source>
        <dbReference type="Proteomes" id="UP000722125"/>
    </source>
</evidence>
<dbReference type="Gene3D" id="3.40.430.10">
    <property type="entry name" value="Dihydrofolate Reductase, subunit A"/>
    <property type="match status" value="1"/>
</dbReference>
<dbReference type="Pfam" id="PF01872">
    <property type="entry name" value="RibD_C"/>
    <property type="match status" value="1"/>
</dbReference>
<proteinExistence type="predicted"/>
<organism evidence="2 3">
    <name type="scientific">Cellulomonas fulva</name>
    <dbReference type="NCBI Taxonomy" id="2835530"/>
    <lineage>
        <taxon>Bacteria</taxon>
        <taxon>Bacillati</taxon>
        <taxon>Actinomycetota</taxon>
        <taxon>Actinomycetes</taxon>
        <taxon>Micrococcales</taxon>
        <taxon>Cellulomonadaceae</taxon>
        <taxon>Cellulomonas</taxon>
    </lineage>
</organism>
<comment type="caution">
    <text evidence="2">The sequence shown here is derived from an EMBL/GenBank/DDBJ whole genome shotgun (WGS) entry which is preliminary data.</text>
</comment>
<dbReference type="PANTHER" id="PTHR38011">
    <property type="entry name" value="DIHYDROFOLATE REDUCTASE FAMILY PROTEIN (AFU_ORTHOLOGUE AFUA_8G06820)"/>
    <property type="match status" value="1"/>
</dbReference>
<dbReference type="InterPro" id="IPR024072">
    <property type="entry name" value="DHFR-like_dom_sf"/>
</dbReference>
<dbReference type="Proteomes" id="UP000722125">
    <property type="component" value="Unassembled WGS sequence"/>
</dbReference>
<dbReference type="InterPro" id="IPR050765">
    <property type="entry name" value="Riboflavin_Biosynth_HTPR"/>
</dbReference>
<accession>A0ABS5TX20</accession>
<feature type="domain" description="Bacterial bifunctional deaminase-reductase C-terminal" evidence="1">
    <location>
        <begin position="3"/>
        <end position="175"/>
    </location>
</feature>
<evidence type="ECO:0000313" key="2">
    <source>
        <dbReference type="EMBL" id="MBT0993698.1"/>
    </source>
</evidence>
<gene>
    <name evidence="2" type="ORF">KIN34_05290</name>
</gene>
<keyword evidence="3" id="KW-1185">Reference proteome</keyword>